<gene>
    <name evidence="1" type="ORF">L1987_05236</name>
</gene>
<accession>A0ACB9JUT1</accession>
<reference evidence="1 2" key="2">
    <citation type="journal article" date="2022" name="Mol. Ecol. Resour.">
        <title>The genomes of chicory, endive, great burdock and yacon provide insights into Asteraceae paleo-polyploidization history and plant inulin production.</title>
        <authorList>
            <person name="Fan W."/>
            <person name="Wang S."/>
            <person name="Wang H."/>
            <person name="Wang A."/>
            <person name="Jiang F."/>
            <person name="Liu H."/>
            <person name="Zhao H."/>
            <person name="Xu D."/>
            <person name="Zhang Y."/>
        </authorList>
    </citation>
    <scope>NUCLEOTIDE SEQUENCE [LARGE SCALE GENOMIC DNA]</scope>
    <source>
        <strain evidence="2">cv. Yunnan</strain>
        <tissue evidence="1">Leaves</tissue>
    </source>
</reference>
<sequence length="119" mass="12855">MVVLLARLKESWINRCRRVIELDGCFLKTLCKGVKRNHQRAYNTMVATCADPSTNQGGPMPTFKQKRGNGGGAVAGDGGGLITAVAETYEQQGSELGRNLPTLYCREPSAITPISSKVQ</sequence>
<comment type="caution">
    <text evidence="1">The sequence shown here is derived from an EMBL/GenBank/DDBJ whole genome shotgun (WGS) entry which is preliminary data.</text>
</comment>
<evidence type="ECO:0000313" key="1">
    <source>
        <dbReference type="EMBL" id="KAI3823794.1"/>
    </source>
</evidence>
<dbReference type="Proteomes" id="UP001056120">
    <property type="component" value="Linkage Group LG02"/>
</dbReference>
<evidence type="ECO:0000313" key="2">
    <source>
        <dbReference type="Proteomes" id="UP001056120"/>
    </source>
</evidence>
<organism evidence="1 2">
    <name type="scientific">Smallanthus sonchifolius</name>
    <dbReference type="NCBI Taxonomy" id="185202"/>
    <lineage>
        <taxon>Eukaryota</taxon>
        <taxon>Viridiplantae</taxon>
        <taxon>Streptophyta</taxon>
        <taxon>Embryophyta</taxon>
        <taxon>Tracheophyta</taxon>
        <taxon>Spermatophyta</taxon>
        <taxon>Magnoliopsida</taxon>
        <taxon>eudicotyledons</taxon>
        <taxon>Gunneridae</taxon>
        <taxon>Pentapetalae</taxon>
        <taxon>asterids</taxon>
        <taxon>campanulids</taxon>
        <taxon>Asterales</taxon>
        <taxon>Asteraceae</taxon>
        <taxon>Asteroideae</taxon>
        <taxon>Heliantheae alliance</taxon>
        <taxon>Millerieae</taxon>
        <taxon>Smallanthus</taxon>
    </lineage>
</organism>
<keyword evidence="2" id="KW-1185">Reference proteome</keyword>
<dbReference type="EMBL" id="CM042019">
    <property type="protein sequence ID" value="KAI3823794.1"/>
    <property type="molecule type" value="Genomic_DNA"/>
</dbReference>
<protein>
    <submittedName>
        <fullName evidence="1">Uncharacterized protein</fullName>
    </submittedName>
</protein>
<proteinExistence type="predicted"/>
<name>A0ACB9JUT1_9ASTR</name>
<reference evidence="2" key="1">
    <citation type="journal article" date="2022" name="Mol. Ecol. Resour.">
        <title>The genomes of chicory, endive, great burdock and yacon provide insights into Asteraceae palaeo-polyploidization history and plant inulin production.</title>
        <authorList>
            <person name="Fan W."/>
            <person name="Wang S."/>
            <person name="Wang H."/>
            <person name="Wang A."/>
            <person name="Jiang F."/>
            <person name="Liu H."/>
            <person name="Zhao H."/>
            <person name="Xu D."/>
            <person name="Zhang Y."/>
        </authorList>
    </citation>
    <scope>NUCLEOTIDE SEQUENCE [LARGE SCALE GENOMIC DNA]</scope>
    <source>
        <strain evidence="2">cv. Yunnan</strain>
    </source>
</reference>